<dbReference type="AlphaFoldDB" id="A0A2K1IJ20"/>
<dbReference type="Gramene" id="Pp3c23_12020V3.2">
    <property type="protein sequence ID" value="Pp3c23_12020V3.2"/>
    <property type="gene ID" value="Pp3c23_12020"/>
</dbReference>
<dbReference type="EnsemblPlants" id="Pp3c23_12020V3.2">
    <property type="protein sequence ID" value="Pp3c23_12020V3.2"/>
    <property type="gene ID" value="Pp3c23_12020"/>
</dbReference>
<dbReference type="PaxDb" id="3218-PP1S137_38V6.1"/>
<dbReference type="Gramene" id="Pp3c23_12020V3.1">
    <property type="protein sequence ID" value="Pp3c23_12020V3.1"/>
    <property type="gene ID" value="Pp3c23_12020"/>
</dbReference>
<evidence type="ECO:0000313" key="2">
    <source>
        <dbReference type="EMBL" id="PNR29269.1"/>
    </source>
</evidence>
<evidence type="ECO:0000313" key="4">
    <source>
        <dbReference type="Proteomes" id="UP000006727"/>
    </source>
</evidence>
<dbReference type="Gene3D" id="3.40.50.2000">
    <property type="entry name" value="Glycogen Phosphorylase B"/>
    <property type="match status" value="1"/>
</dbReference>
<sequence>MAISEHGALQPHVVLVPSPLKGHTIPFIILTKQLVGHGVWVTLVSSDKHIASQEQDKVNFVGLREGPSNFMEAISEVSDVRMAEMLSEWLRMAMEMPQKLKSDGHSQARAAPCCIISDMFGGWTQDVEKKFEIPNHVLFTSPAACAAMQLTIPKLFEEGILPFPSSHKGYVNIPGIPPLDFHDLPEYLIAEESSTKHKFYTRHT</sequence>
<evidence type="ECO:0000256" key="1">
    <source>
        <dbReference type="ARBA" id="ARBA00009995"/>
    </source>
</evidence>
<reference evidence="3" key="3">
    <citation type="submission" date="2020-12" db="UniProtKB">
        <authorList>
            <consortium name="EnsemblPlants"/>
        </authorList>
    </citation>
    <scope>IDENTIFICATION</scope>
</reference>
<keyword evidence="4" id="KW-1185">Reference proteome</keyword>
<dbReference type="PANTHER" id="PTHR11926">
    <property type="entry name" value="GLUCOSYL/GLUCURONOSYL TRANSFERASES"/>
    <property type="match status" value="1"/>
</dbReference>
<proteinExistence type="inferred from homology"/>
<protein>
    <submittedName>
        <fullName evidence="2 3">Uncharacterized protein</fullName>
    </submittedName>
</protein>
<accession>A0A2K1IJ20</accession>
<reference evidence="2 4" key="1">
    <citation type="journal article" date="2008" name="Science">
        <title>The Physcomitrella genome reveals evolutionary insights into the conquest of land by plants.</title>
        <authorList>
            <person name="Rensing S."/>
            <person name="Lang D."/>
            <person name="Zimmer A."/>
            <person name="Terry A."/>
            <person name="Salamov A."/>
            <person name="Shapiro H."/>
            <person name="Nishiyama T."/>
            <person name="Perroud P.-F."/>
            <person name="Lindquist E."/>
            <person name="Kamisugi Y."/>
            <person name="Tanahashi T."/>
            <person name="Sakakibara K."/>
            <person name="Fujita T."/>
            <person name="Oishi K."/>
            <person name="Shin-I T."/>
            <person name="Kuroki Y."/>
            <person name="Toyoda A."/>
            <person name="Suzuki Y."/>
            <person name="Hashimoto A."/>
            <person name="Yamaguchi K."/>
            <person name="Sugano A."/>
            <person name="Kohara Y."/>
            <person name="Fujiyama A."/>
            <person name="Anterola A."/>
            <person name="Aoki S."/>
            <person name="Ashton N."/>
            <person name="Barbazuk W.B."/>
            <person name="Barker E."/>
            <person name="Bennetzen J."/>
            <person name="Bezanilla M."/>
            <person name="Blankenship R."/>
            <person name="Cho S.H."/>
            <person name="Dutcher S."/>
            <person name="Estelle M."/>
            <person name="Fawcett J.A."/>
            <person name="Gundlach H."/>
            <person name="Hanada K."/>
            <person name="Heyl A."/>
            <person name="Hicks K.A."/>
            <person name="Hugh J."/>
            <person name="Lohr M."/>
            <person name="Mayer K."/>
            <person name="Melkozernov A."/>
            <person name="Murata T."/>
            <person name="Nelson D."/>
            <person name="Pils B."/>
            <person name="Prigge M."/>
            <person name="Reiss B."/>
            <person name="Renner T."/>
            <person name="Rombauts S."/>
            <person name="Rushton P."/>
            <person name="Sanderfoot A."/>
            <person name="Schween G."/>
            <person name="Shiu S.-H."/>
            <person name="Stueber K."/>
            <person name="Theodoulou F.L."/>
            <person name="Tu H."/>
            <person name="Van de Peer Y."/>
            <person name="Verrier P.J."/>
            <person name="Waters E."/>
            <person name="Wood A."/>
            <person name="Yang L."/>
            <person name="Cove D."/>
            <person name="Cuming A."/>
            <person name="Hasebe M."/>
            <person name="Lucas S."/>
            <person name="Mishler D.B."/>
            <person name="Reski R."/>
            <person name="Grigoriev I."/>
            <person name="Quatrano R.S."/>
            <person name="Boore J.L."/>
        </authorList>
    </citation>
    <scope>NUCLEOTIDE SEQUENCE [LARGE SCALE GENOMIC DNA]</scope>
    <source>
        <strain evidence="3 4">cv. Gransden 2004</strain>
    </source>
</reference>
<dbReference type="EnsemblPlants" id="Pp3c23_12020V3.1">
    <property type="protein sequence ID" value="Pp3c23_12020V3.1"/>
    <property type="gene ID" value="Pp3c23_12020"/>
</dbReference>
<dbReference type="InParanoid" id="A0A2K1IJ20"/>
<evidence type="ECO:0000313" key="3">
    <source>
        <dbReference type="EnsemblPlants" id="Pp3c23_12020V3.1"/>
    </source>
</evidence>
<dbReference type="EMBL" id="ABEU02000023">
    <property type="protein sequence ID" value="PNR29269.1"/>
    <property type="molecule type" value="Genomic_DNA"/>
</dbReference>
<dbReference type="Proteomes" id="UP000006727">
    <property type="component" value="Chromosome 23"/>
</dbReference>
<organism evidence="2">
    <name type="scientific">Physcomitrium patens</name>
    <name type="common">Spreading-leaved earth moss</name>
    <name type="synonym">Physcomitrella patens</name>
    <dbReference type="NCBI Taxonomy" id="3218"/>
    <lineage>
        <taxon>Eukaryota</taxon>
        <taxon>Viridiplantae</taxon>
        <taxon>Streptophyta</taxon>
        <taxon>Embryophyta</taxon>
        <taxon>Bryophyta</taxon>
        <taxon>Bryophytina</taxon>
        <taxon>Bryopsida</taxon>
        <taxon>Funariidae</taxon>
        <taxon>Funariales</taxon>
        <taxon>Funariaceae</taxon>
        <taxon>Physcomitrium</taxon>
    </lineage>
</organism>
<reference evidence="2 4" key="2">
    <citation type="journal article" date="2018" name="Plant J.">
        <title>The Physcomitrella patens chromosome-scale assembly reveals moss genome structure and evolution.</title>
        <authorList>
            <person name="Lang D."/>
            <person name="Ullrich K.K."/>
            <person name="Murat F."/>
            <person name="Fuchs J."/>
            <person name="Jenkins J."/>
            <person name="Haas F.B."/>
            <person name="Piednoel M."/>
            <person name="Gundlach H."/>
            <person name="Van Bel M."/>
            <person name="Meyberg R."/>
            <person name="Vives C."/>
            <person name="Morata J."/>
            <person name="Symeonidi A."/>
            <person name="Hiss M."/>
            <person name="Muchero W."/>
            <person name="Kamisugi Y."/>
            <person name="Saleh O."/>
            <person name="Blanc G."/>
            <person name="Decker E.L."/>
            <person name="van Gessel N."/>
            <person name="Grimwood J."/>
            <person name="Hayes R.D."/>
            <person name="Graham S.W."/>
            <person name="Gunter L.E."/>
            <person name="McDaniel S.F."/>
            <person name="Hoernstein S.N.W."/>
            <person name="Larsson A."/>
            <person name="Li F.W."/>
            <person name="Perroud P.F."/>
            <person name="Phillips J."/>
            <person name="Ranjan P."/>
            <person name="Rokshar D.S."/>
            <person name="Rothfels C.J."/>
            <person name="Schneider L."/>
            <person name="Shu S."/>
            <person name="Stevenson D.W."/>
            <person name="Thummler F."/>
            <person name="Tillich M."/>
            <person name="Villarreal Aguilar J.C."/>
            <person name="Widiez T."/>
            <person name="Wong G.K."/>
            <person name="Wymore A."/>
            <person name="Zhang Y."/>
            <person name="Zimmer A.D."/>
            <person name="Quatrano R.S."/>
            <person name="Mayer K.F.X."/>
            <person name="Goodstein D."/>
            <person name="Casacuberta J.M."/>
            <person name="Vandepoele K."/>
            <person name="Reski R."/>
            <person name="Cuming A.C."/>
            <person name="Tuskan G.A."/>
            <person name="Maumus F."/>
            <person name="Salse J."/>
            <person name="Schmutz J."/>
            <person name="Rensing S.A."/>
        </authorList>
    </citation>
    <scope>NUCLEOTIDE SEQUENCE [LARGE SCALE GENOMIC DNA]</scope>
    <source>
        <strain evidence="3 4">cv. Gransden 2004</strain>
    </source>
</reference>
<dbReference type="SUPFAM" id="SSF53756">
    <property type="entry name" value="UDP-Glycosyltransferase/glycogen phosphorylase"/>
    <property type="match status" value="1"/>
</dbReference>
<gene>
    <name evidence="2" type="ORF">PHYPA_027961</name>
</gene>
<comment type="similarity">
    <text evidence="1">Belongs to the UDP-glycosyltransferase family.</text>
</comment>
<dbReference type="PANTHER" id="PTHR11926:SF774">
    <property type="entry name" value="UDP-GLYCOSYLTRANSFERASE 85A1-RELATED"/>
    <property type="match status" value="1"/>
</dbReference>
<dbReference type="OMA" id="MAMEMPQ"/>
<name>A0A2K1IJ20_PHYPA</name>